<feature type="transmembrane region" description="Helical" evidence="6">
    <location>
        <begin position="77"/>
        <end position="102"/>
    </location>
</feature>
<evidence type="ECO:0000256" key="2">
    <source>
        <dbReference type="ARBA" id="ARBA00022692"/>
    </source>
</evidence>
<feature type="transmembrane region" description="Helical" evidence="6">
    <location>
        <begin position="716"/>
        <end position="741"/>
    </location>
</feature>
<organism evidence="9">
    <name type="scientific">Bionectria ochroleuca</name>
    <name type="common">Gliocladium roseum</name>
    <dbReference type="NCBI Taxonomy" id="29856"/>
    <lineage>
        <taxon>Eukaryota</taxon>
        <taxon>Fungi</taxon>
        <taxon>Dikarya</taxon>
        <taxon>Ascomycota</taxon>
        <taxon>Pezizomycotina</taxon>
        <taxon>Sordariomycetes</taxon>
        <taxon>Hypocreomycetidae</taxon>
        <taxon>Hypocreales</taxon>
        <taxon>Bionectriaceae</taxon>
        <taxon>Clonostachys</taxon>
    </lineage>
</organism>
<dbReference type="EMBL" id="CDPU01000001">
    <property type="protein sequence ID" value="CEO44200.1"/>
    <property type="molecule type" value="Genomic_DNA"/>
</dbReference>
<keyword evidence="4 6" id="KW-0472">Membrane</keyword>
<evidence type="ECO:0000259" key="8">
    <source>
        <dbReference type="Pfam" id="PF13515"/>
    </source>
</evidence>
<evidence type="ECO:0000256" key="6">
    <source>
        <dbReference type="SAM" id="Phobius"/>
    </source>
</evidence>
<reference evidence="9" key="1">
    <citation type="submission" date="2015-01" db="EMBL/GenBank/DDBJ databases">
        <authorList>
            <person name="Durling Mikael"/>
        </authorList>
    </citation>
    <scope>NUCLEOTIDE SEQUENCE</scope>
</reference>
<feature type="region of interest" description="Disordered" evidence="5">
    <location>
        <begin position="1141"/>
        <end position="1178"/>
    </location>
</feature>
<feature type="transmembrane region" description="Helical" evidence="6">
    <location>
        <begin position="134"/>
        <end position="158"/>
    </location>
</feature>
<proteinExistence type="predicted"/>
<feature type="region of interest" description="Disordered" evidence="5">
    <location>
        <begin position="1098"/>
        <end position="1119"/>
    </location>
</feature>
<feature type="transmembrane region" description="Helical" evidence="6">
    <location>
        <begin position="771"/>
        <end position="792"/>
    </location>
</feature>
<accession>A0A0B7JN79</accession>
<feature type="compositionally biased region" description="Basic and acidic residues" evidence="5">
    <location>
        <begin position="586"/>
        <end position="597"/>
    </location>
</feature>
<feature type="transmembrane region" description="Helical" evidence="6">
    <location>
        <begin position="748"/>
        <end position="765"/>
    </location>
</feature>
<dbReference type="Pfam" id="PF13515">
    <property type="entry name" value="FUSC_2"/>
    <property type="match status" value="1"/>
</dbReference>
<feature type="domain" description="Putative ER transporter 6TM N-terminal" evidence="7">
    <location>
        <begin position="26"/>
        <end position="102"/>
    </location>
</feature>
<evidence type="ECO:0000256" key="4">
    <source>
        <dbReference type="ARBA" id="ARBA00023136"/>
    </source>
</evidence>
<evidence type="ECO:0000256" key="5">
    <source>
        <dbReference type="SAM" id="MobiDB-lite"/>
    </source>
</evidence>
<name>A0A0B7JN79_BIOOC</name>
<comment type="subcellular location">
    <subcellularLocation>
        <location evidence="1">Membrane</location>
        <topology evidence="1">Multi-pass membrane protein</topology>
    </subcellularLocation>
</comment>
<sequence length="1207" mass="133478">MAGAPPIRKFVKFVWGDWQTNELWQRILKTALACVIALSFAVIPELGTVYGLNTYLIPMVTVFAHPGQRMGKVIESLVMALLGSLLGLGWSLLGLFLSTLAIGQNPSAASAIRAIFMLVSVLTHGYVRSQTPRLFALVWFELISSATILLGSITQVTVKAFTGVYYPILTGSAIVLFVNLCIFPEHATSYLGTSTINTLSESMDTLERASHWFVTPGGDSDEAREEAAKSAGQDAKKKTALGEFLDDFPNPFKSSSSGKAPPADIKLTTMASLSAKSSKLRAQVSQCKSAQNEVNFEFAVSPLAPKSLKLISKREISSLVQNTITLIGACENKFVLLSNTENAVTEEGSDSDTESDFSDSLDEEPLDPIATKELHGIPEDEEEEDRDEQIGSVKRLDDDDFEQIIEDVKPLREIESASSELLESILRRIREPVEDFDKGIKGATDLLIACLAYCYDVSKLPSGAPTPQGIRLEEIDIRIDSFTEALGAFDTRCPEELKLAAIDSSGNNIDLMPRMEMFLVSSFLLGYRQAATHILEMLRHTRALVEERLKRNNRPRVWIPHHTDIRQWLYTSGESDPMVLPEAGRKELRESKSSKEEPGDDSSDTTVEEGFLPRQRADEENTIGKSQEKETSSKPEFKSKDSNKDNKTLVGKVRGKAADVLEWAQRSEDVKYAIKLAIAVFIVSWPSFVASWRGWYAEVRGIWAPLQLVLVFEVSIGTSLFVFFIRLLGVIFGCAVGLLSYEMGRGNRVAMVVILVLGVVPSVYIQLGTKYVKAGMVSTTTMCVVALATINQTGTATENFYKRLVAFLVGSVVAISVEIFILPVRARHRLVESLSSAVRQVQTMHAAVWVGIDSPQVPNFRSHQLDFRFSHAREKAQTALAAAEMFLPFCRNEPRLKGSFKPLEPIYKEIIYVLHQIINRMDNVVDLRKAYGSSVLEDLHMEAYAYRRNVAASNTLILFSVQEALTDWLPLPQFLPSSRLAQARLVNHVRETLASADLSSVPTPRHQVSPSFSTSGGDDIAVVDQADLDEYTASIITERKFLSWNANAAGHMEIIEYLEELVDLTKLLVGVNAFRSGLLEKPKYKDYVQQTRAAEAELSRLASRRSRRTSKATADGRGSTTLARAAAVAASVQKFRRRTQELKMRKQASATSDPQQVSGTQAATGAGRREAVGTEDDAIPMSLRRVRTRIERESVVVRRRGFSTGAM</sequence>
<feature type="region of interest" description="Disordered" evidence="5">
    <location>
        <begin position="586"/>
        <end position="648"/>
    </location>
</feature>
<feature type="region of interest" description="Disordered" evidence="5">
    <location>
        <begin position="343"/>
        <end position="365"/>
    </location>
</feature>
<evidence type="ECO:0000256" key="1">
    <source>
        <dbReference type="ARBA" id="ARBA00004141"/>
    </source>
</evidence>
<feature type="compositionally biased region" description="Acidic residues" evidence="5">
    <location>
        <begin position="347"/>
        <end position="365"/>
    </location>
</feature>
<keyword evidence="2 6" id="KW-0812">Transmembrane</keyword>
<feature type="compositionally biased region" description="Polar residues" evidence="5">
    <location>
        <begin position="1148"/>
        <end position="1163"/>
    </location>
</feature>
<evidence type="ECO:0000259" key="7">
    <source>
        <dbReference type="Pfam" id="PF10337"/>
    </source>
</evidence>
<dbReference type="AlphaFoldDB" id="A0A0B7JN79"/>
<keyword evidence="3 6" id="KW-1133">Transmembrane helix</keyword>
<dbReference type="PANTHER" id="PTHR37994">
    <property type="entry name" value="ARAE_2_N DOMAIN-CONTAINING PROTEIN-RELATED"/>
    <property type="match status" value="1"/>
</dbReference>
<dbReference type="Pfam" id="PF10337">
    <property type="entry name" value="ArAE_2_N"/>
    <property type="match status" value="1"/>
</dbReference>
<feature type="compositionally biased region" description="Acidic residues" evidence="5">
    <location>
        <begin position="598"/>
        <end position="607"/>
    </location>
</feature>
<gene>
    <name evidence="9" type="ORF">BN869_000000255_1</name>
</gene>
<dbReference type="InterPro" id="IPR018823">
    <property type="entry name" value="ArAE_2_N"/>
</dbReference>
<feature type="domain" description="Integral membrane bound transporter" evidence="8">
    <location>
        <begin position="688"/>
        <end position="816"/>
    </location>
</feature>
<feature type="transmembrane region" description="Helical" evidence="6">
    <location>
        <begin position="804"/>
        <end position="824"/>
    </location>
</feature>
<evidence type="ECO:0000256" key="3">
    <source>
        <dbReference type="ARBA" id="ARBA00022989"/>
    </source>
</evidence>
<protein>
    <submittedName>
        <fullName evidence="9">Uncharacterized protein</fullName>
    </submittedName>
</protein>
<evidence type="ECO:0000313" key="9">
    <source>
        <dbReference type="EMBL" id="CEO44200.1"/>
    </source>
</evidence>
<feature type="transmembrane region" description="Helical" evidence="6">
    <location>
        <begin position="676"/>
        <end position="696"/>
    </location>
</feature>
<feature type="compositionally biased region" description="Basic and acidic residues" evidence="5">
    <location>
        <begin position="626"/>
        <end position="647"/>
    </location>
</feature>
<feature type="transmembrane region" description="Helical" evidence="6">
    <location>
        <begin position="108"/>
        <end position="127"/>
    </location>
</feature>
<dbReference type="GO" id="GO:0016020">
    <property type="term" value="C:membrane"/>
    <property type="evidence" value="ECO:0007669"/>
    <property type="project" value="UniProtKB-SubCell"/>
</dbReference>
<feature type="transmembrane region" description="Helical" evidence="6">
    <location>
        <begin position="164"/>
        <end position="183"/>
    </location>
</feature>
<dbReference type="PANTHER" id="PTHR37994:SF4">
    <property type="entry name" value="ER TRANSPORTER 6TM N-TERMINAL DOMAIN-CONTAINING PROTEIN-RELATED"/>
    <property type="match status" value="1"/>
</dbReference>
<dbReference type="InterPro" id="IPR049453">
    <property type="entry name" value="Memb_transporter_dom"/>
</dbReference>